<proteinExistence type="predicted"/>
<dbReference type="EMBL" id="JBBCAQ010000006">
    <property type="protein sequence ID" value="KAK7603073.1"/>
    <property type="molecule type" value="Genomic_DNA"/>
</dbReference>
<keyword evidence="3" id="KW-1185">Reference proteome</keyword>
<dbReference type="Pfam" id="PF00024">
    <property type="entry name" value="PAN_1"/>
    <property type="match status" value="1"/>
</dbReference>
<dbReference type="AlphaFoldDB" id="A0AAN9TS22"/>
<evidence type="ECO:0000259" key="1">
    <source>
        <dbReference type="PROSITE" id="PS50948"/>
    </source>
</evidence>
<organism evidence="2 3">
    <name type="scientific">Parthenolecanium corni</name>
    <dbReference type="NCBI Taxonomy" id="536013"/>
    <lineage>
        <taxon>Eukaryota</taxon>
        <taxon>Metazoa</taxon>
        <taxon>Ecdysozoa</taxon>
        <taxon>Arthropoda</taxon>
        <taxon>Hexapoda</taxon>
        <taxon>Insecta</taxon>
        <taxon>Pterygota</taxon>
        <taxon>Neoptera</taxon>
        <taxon>Paraneoptera</taxon>
        <taxon>Hemiptera</taxon>
        <taxon>Sternorrhyncha</taxon>
        <taxon>Coccoidea</taxon>
        <taxon>Coccidae</taxon>
        <taxon>Parthenolecanium</taxon>
    </lineage>
</organism>
<protein>
    <recommendedName>
        <fullName evidence="1">Apple domain-containing protein</fullName>
    </recommendedName>
</protein>
<dbReference type="PROSITE" id="PS50948">
    <property type="entry name" value="PAN"/>
    <property type="match status" value="1"/>
</dbReference>
<dbReference type="Proteomes" id="UP001367676">
    <property type="component" value="Unassembled WGS sequence"/>
</dbReference>
<feature type="domain" description="Apple" evidence="1">
    <location>
        <begin position="51"/>
        <end position="119"/>
    </location>
</feature>
<dbReference type="InterPro" id="IPR003609">
    <property type="entry name" value="Pan_app"/>
</dbReference>
<gene>
    <name evidence="2" type="ORF">V9T40_003072</name>
</gene>
<comment type="caution">
    <text evidence="2">The sequence shown here is derived from an EMBL/GenBank/DDBJ whole genome shotgun (WGS) entry which is preliminary data.</text>
</comment>
<sequence length="434" mass="48800">MTPPGTSSVETTESVMEYEWLTPRRIWIVFLIAVCLGMPPLSRAGTRLEDCDPEMMGFELVTGYVFTAPDDLLDSIPGTIMLTDCLEACQSNETCHSVNYETGLCVLFTSNADYYPAAATERKKLQAAHQAIDTLGEIWQASLVVRLRFAIRYHLALRHDCTRNFSDVDFQNSREVSIRMKMRTRTIPQAAIRVYIRQSLLMKNILSPPAAWRTPPSTLQLLLALQYAAKGRREASREVKPQPVAFHLIFTRHSTRPPPHAIENYSAERECSRWRRYGTSSQKAYQQQLIRIMGNTSISIRFATLATSIRLCPSAGGYHQIFGHRAKKNKNQARGISYSRRTERVASTSPLRSHRPPIPLLCVGYAISLCHCLSSSSSYIYSSPTNHPIYVGQRLRPAAIFSSFSLTSDDGCDSAELSTVAHLLLADIRHLVQK</sequence>
<name>A0AAN9TS22_9HEMI</name>
<evidence type="ECO:0000313" key="3">
    <source>
        <dbReference type="Proteomes" id="UP001367676"/>
    </source>
</evidence>
<accession>A0AAN9TS22</accession>
<evidence type="ECO:0000313" key="2">
    <source>
        <dbReference type="EMBL" id="KAK7603073.1"/>
    </source>
</evidence>
<reference evidence="2 3" key="1">
    <citation type="submission" date="2024-03" db="EMBL/GenBank/DDBJ databases">
        <title>Adaptation during the transition from Ophiocordyceps entomopathogen to insect associate is accompanied by gene loss and intensified selection.</title>
        <authorList>
            <person name="Ward C.M."/>
            <person name="Onetto C.A."/>
            <person name="Borneman A.R."/>
        </authorList>
    </citation>
    <scope>NUCLEOTIDE SEQUENCE [LARGE SCALE GENOMIC DNA]</scope>
    <source>
        <strain evidence="2">AWRI1</strain>
        <tissue evidence="2">Single Adult Female</tissue>
    </source>
</reference>